<dbReference type="InterPro" id="IPR011010">
    <property type="entry name" value="DNA_brk_join_enz"/>
</dbReference>
<dbReference type="InterPro" id="IPR013762">
    <property type="entry name" value="Integrase-like_cat_sf"/>
</dbReference>
<dbReference type="PANTHER" id="PTHR30349">
    <property type="entry name" value="PHAGE INTEGRASE-RELATED"/>
    <property type="match status" value="1"/>
</dbReference>
<dbReference type="InterPro" id="IPR025269">
    <property type="entry name" value="SAM-like_dom"/>
</dbReference>
<dbReference type="GO" id="GO:0003677">
    <property type="term" value="F:DNA binding"/>
    <property type="evidence" value="ECO:0007669"/>
    <property type="project" value="UniProtKB-UniRule"/>
</dbReference>
<proteinExistence type="inferred from homology"/>
<keyword evidence="3 5" id="KW-0238">DNA-binding</keyword>
<dbReference type="PROSITE" id="PS51900">
    <property type="entry name" value="CB"/>
    <property type="match status" value="1"/>
</dbReference>
<dbReference type="PANTHER" id="PTHR30349:SF64">
    <property type="entry name" value="PROPHAGE INTEGRASE INTD-RELATED"/>
    <property type="match status" value="1"/>
</dbReference>
<evidence type="ECO:0000259" key="6">
    <source>
        <dbReference type="PROSITE" id="PS51898"/>
    </source>
</evidence>
<dbReference type="GO" id="GO:0015074">
    <property type="term" value="P:DNA integration"/>
    <property type="evidence" value="ECO:0007669"/>
    <property type="project" value="UniProtKB-KW"/>
</dbReference>
<dbReference type="AlphaFoldDB" id="W4UYY9"/>
<protein>
    <submittedName>
        <fullName evidence="8">Transposase</fullName>
    </submittedName>
</protein>
<keyword evidence="4" id="KW-0233">DNA recombination</keyword>
<evidence type="ECO:0000256" key="3">
    <source>
        <dbReference type="ARBA" id="ARBA00023125"/>
    </source>
</evidence>
<dbReference type="Gene3D" id="1.10.443.10">
    <property type="entry name" value="Intergrase catalytic core"/>
    <property type="match status" value="1"/>
</dbReference>
<feature type="domain" description="Core-binding (CB)" evidence="7">
    <location>
        <begin position="129"/>
        <end position="216"/>
    </location>
</feature>
<dbReference type="InterPro" id="IPR002104">
    <property type="entry name" value="Integrase_catalytic"/>
</dbReference>
<dbReference type="STRING" id="1445607.JCM10512_4972"/>
<dbReference type="Proteomes" id="UP000019131">
    <property type="component" value="Unassembled WGS sequence"/>
</dbReference>
<comment type="similarity">
    <text evidence="1">Belongs to the 'phage' integrase family.</text>
</comment>
<dbReference type="Pfam" id="PF00589">
    <property type="entry name" value="Phage_integrase"/>
    <property type="match status" value="1"/>
</dbReference>
<evidence type="ECO:0000256" key="4">
    <source>
        <dbReference type="ARBA" id="ARBA00023172"/>
    </source>
</evidence>
<keyword evidence="2" id="KW-0229">DNA integration</keyword>
<dbReference type="PROSITE" id="PS51898">
    <property type="entry name" value="TYR_RECOMBINASE"/>
    <property type="match status" value="1"/>
</dbReference>
<reference evidence="8 9" key="1">
    <citation type="journal article" date="2014" name="Genome Announc.">
        <title>Draft Genome Sequence of Bacteroides reticulotermitis Strain JCM 10512T, Isolated from the Gut of a Termite.</title>
        <authorList>
            <person name="Yuki M."/>
            <person name="Oshima K."/>
            <person name="Suda W."/>
            <person name="Sakamoto M."/>
            <person name="Iida T."/>
            <person name="Hattori M."/>
            <person name="Ohkuma M."/>
        </authorList>
    </citation>
    <scope>NUCLEOTIDE SEQUENCE [LARGE SCALE GENOMIC DNA]</scope>
    <source>
        <strain evidence="8 9">JCM 10512</strain>
    </source>
</reference>
<keyword evidence="9" id="KW-1185">Reference proteome</keyword>
<name>W4UYY9_9BACE</name>
<dbReference type="SUPFAM" id="SSF56349">
    <property type="entry name" value="DNA breaking-rejoining enzymes"/>
    <property type="match status" value="1"/>
</dbReference>
<evidence type="ECO:0000313" key="8">
    <source>
        <dbReference type="EMBL" id="GAE86460.1"/>
    </source>
</evidence>
<evidence type="ECO:0000256" key="1">
    <source>
        <dbReference type="ARBA" id="ARBA00008857"/>
    </source>
</evidence>
<dbReference type="InterPro" id="IPR044068">
    <property type="entry name" value="CB"/>
</dbReference>
<dbReference type="InterPro" id="IPR050090">
    <property type="entry name" value="Tyrosine_recombinase_XerCD"/>
</dbReference>
<evidence type="ECO:0000259" key="7">
    <source>
        <dbReference type="PROSITE" id="PS51900"/>
    </source>
</evidence>
<dbReference type="EMBL" id="BAIV01000047">
    <property type="protein sequence ID" value="GAE86460.1"/>
    <property type="molecule type" value="Genomic_DNA"/>
</dbReference>
<dbReference type="Gene3D" id="1.10.150.130">
    <property type="match status" value="1"/>
</dbReference>
<gene>
    <name evidence="8" type="ORF">JCM10512_4972</name>
</gene>
<comment type="caution">
    <text evidence="8">The sequence shown here is derived from an EMBL/GenBank/DDBJ whole genome shotgun (WGS) entry which is preliminary data.</text>
</comment>
<organism evidence="8 9">
    <name type="scientific">Bacteroides reticulotermitis JCM 10512</name>
    <dbReference type="NCBI Taxonomy" id="1445607"/>
    <lineage>
        <taxon>Bacteria</taxon>
        <taxon>Pseudomonadati</taxon>
        <taxon>Bacteroidota</taxon>
        <taxon>Bacteroidia</taxon>
        <taxon>Bacteroidales</taxon>
        <taxon>Bacteroidaceae</taxon>
        <taxon>Bacteroides</taxon>
    </lineage>
</organism>
<evidence type="ECO:0000256" key="5">
    <source>
        <dbReference type="PROSITE-ProRule" id="PRU01248"/>
    </source>
</evidence>
<dbReference type="InterPro" id="IPR010998">
    <property type="entry name" value="Integrase_recombinase_N"/>
</dbReference>
<dbReference type="Pfam" id="PF13102">
    <property type="entry name" value="Phage_int_SAM_5"/>
    <property type="match status" value="1"/>
</dbReference>
<dbReference type="GO" id="GO:0006310">
    <property type="term" value="P:DNA recombination"/>
    <property type="evidence" value="ECO:0007669"/>
    <property type="project" value="UniProtKB-KW"/>
</dbReference>
<sequence>MSFNYTNLISLDYFCLFINFKYFTMTSVKLVLRPSGKEGYNEGSLTLRLIHKRRVKSITLKGCRVYPREWDSELQKLVYPEEDTLRTTYLEKVQQTLIEEIRLLEGHLLSLHECGLYSVEDVVSLYRLRQDENKLSGFVKTLSCELEYRGQFRTARAYRTVTRRLIHFNKDEDIPLSQINSRLIKGFVSHLRDHGMLPNTISYYIRNLRSIYNKALTSKQISLPCSGTPFAEVYTGTTKTMKRSLSQAEVKRLCDLNIASFFAENRSYATNCHQAERLYVSYRYFLFCFFARGMCFVDLAYLKKDNLKHGVISYVRRKTGRLMEIRITPEMQTILESFSLQVLDSPYLFPIIKPVKGDADARQSARLQYESALRMQNLLLKELALLAEIDKPLSTHWARHTWATIGKKEQVPLQVLSECLGHSSERTTLIYLGLLDNSVLDEANRTIASAVQSYPVCLAPSLAPFTI</sequence>
<evidence type="ECO:0000313" key="9">
    <source>
        <dbReference type="Proteomes" id="UP000019131"/>
    </source>
</evidence>
<evidence type="ECO:0000256" key="2">
    <source>
        <dbReference type="ARBA" id="ARBA00022908"/>
    </source>
</evidence>
<accession>W4UYY9</accession>
<feature type="domain" description="Tyr recombinase" evidence="6">
    <location>
        <begin position="240"/>
        <end position="445"/>
    </location>
</feature>